<comment type="caution">
    <text evidence="1">The sequence shown here is derived from an EMBL/GenBank/DDBJ whole genome shotgun (WGS) entry which is preliminary data.</text>
</comment>
<dbReference type="Proteomes" id="UP000830395">
    <property type="component" value="Chromosome 21"/>
</dbReference>
<sequence>KKKEVYVSTNISYLKLVIWQVAYLILKKLNQMEEMKKMSDPACFALLLTAVIACVCGEFVQPPLSLALLSFAEEETRLPCEFKPQDGVRVVQVTWSTEKSNGVKEQIITRHMTEGLQEFPSFAGRVRFTSSDPIKDSTLLILNTRESDQATYTCHISTFPSGNFERQISLTVWRIPISTLEPVILEEGQSFRVAATCRAIGLPPPRLSWDTDVPGQSQNRSSEDGVVTSQYSLHPLRSMNGRKLDCLVWHPALEHPRRLSNTLVVHFPPDAMVSGYDQSWAVNRKGAELKCEGVGNPQPHSFMWTRKGGVLPKDVSVEGNRLIFTHPLNKTDEGVYECEAINSVGSVKTEVNVKIPEATKSSQLEASFNNLLLIIVGGAAGALVVVMTIIILLVTCHHRRRTRKLKRELSEKKEEINNLSRQTSMRRLNSVSTDPRIQTEESTLIRMDSPIKNSVFSLEENSTVCEQRDGFGEDDYDSLGRPAIYRSYHSERGSGRRKETEVEKQDRVQRVATFIKNSNMTLDGDLRMEQSLPPLSISSGASREGGTEKDVWGQREGMPEGEEGECTSDSYQISEALSNHFHYSNGFLRPKPHPNAIILHPRGQLI</sequence>
<organism evidence="1 2">
    <name type="scientific">Pangasius djambal</name>
    <dbReference type="NCBI Taxonomy" id="1691987"/>
    <lineage>
        <taxon>Eukaryota</taxon>
        <taxon>Metazoa</taxon>
        <taxon>Chordata</taxon>
        <taxon>Craniata</taxon>
        <taxon>Vertebrata</taxon>
        <taxon>Euteleostomi</taxon>
        <taxon>Actinopterygii</taxon>
        <taxon>Neopterygii</taxon>
        <taxon>Teleostei</taxon>
        <taxon>Ostariophysi</taxon>
        <taxon>Siluriformes</taxon>
        <taxon>Pangasiidae</taxon>
        <taxon>Pangasius</taxon>
    </lineage>
</organism>
<protein>
    <submittedName>
        <fullName evidence="1">Uncharacterized protein</fullName>
    </submittedName>
</protein>
<feature type="non-terminal residue" evidence="1">
    <location>
        <position position="1"/>
    </location>
</feature>
<evidence type="ECO:0000313" key="1">
    <source>
        <dbReference type="EMBL" id="MCJ8745115.1"/>
    </source>
</evidence>
<dbReference type="EMBL" id="CM040995">
    <property type="protein sequence ID" value="MCJ8745115.1"/>
    <property type="molecule type" value="Genomic_DNA"/>
</dbReference>
<accession>A0ACC5ZBR1</accession>
<evidence type="ECO:0000313" key="2">
    <source>
        <dbReference type="Proteomes" id="UP000830395"/>
    </source>
</evidence>
<keyword evidence="2" id="KW-1185">Reference proteome</keyword>
<gene>
    <name evidence="1" type="ORF">PDJAM_G00126720</name>
</gene>
<reference evidence="1" key="1">
    <citation type="submission" date="2020-02" db="EMBL/GenBank/DDBJ databases">
        <title>Genome sequencing of the panga catfish, Pangasius djambal.</title>
        <authorList>
            <person name="Wen M."/>
            <person name="Zahm M."/>
            <person name="Roques C."/>
            <person name="Cabau C."/>
            <person name="Klopp C."/>
            <person name="Donnadieu C."/>
            <person name="Jouanno E."/>
            <person name="Avarre J.-C."/>
            <person name="Campet M."/>
            <person name="Ha T."/>
            <person name="Dugue R."/>
            <person name="Lampietro C."/>
            <person name="Louis A."/>
            <person name="Herpin A."/>
            <person name="Echchiki A."/>
            <person name="Berthelot C."/>
            <person name="Parey E."/>
            <person name="Roest-Crollius H."/>
            <person name="Braasch I."/>
            <person name="Postlethwait J.H."/>
            <person name="Bobe J."/>
            <person name="Montfort J."/>
            <person name="Bouchez O."/>
            <person name="Begum T."/>
            <person name="Schartl M."/>
            <person name="Gustiano R."/>
            <person name="Guiguen Y."/>
        </authorList>
    </citation>
    <scope>NUCLEOTIDE SEQUENCE</scope>
    <source>
        <strain evidence="1">Pdj_M5554</strain>
    </source>
</reference>
<proteinExistence type="predicted"/>
<name>A0ACC5ZBR1_9TELE</name>